<dbReference type="GO" id="GO:0005737">
    <property type="term" value="C:cytoplasm"/>
    <property type="evidence" value="ECO:0007669"/>
    <property type="project" value="TreeGrafter"/>
</dbReference>
<dbReference type="GO" id="GO:0003677">
    <property type="term" value="F:DNA binding"/>
    <property type="evidence" value="ECO:0007669"/>
    <property type="project" value="InterPro"/>
</dbReference>
<dbReference type="InterPro" id="IPR002052">
    <property type="entry name" value="DNA_methylase_N6_adenine_CS"/>
</dbReference>
<comment type="caution">
    <text evidence="7">The sequence shown here is derived from an EMBL/GenBank/DDBJ whole genome shotgun (WGS) entry which is preliminary data.</text>
</comment>
<evidence type="ECO:0000256" key="2">
    <source>
        <dbReference type="ARBA" id="ARBA00022603"/>
    </source>
</evidence>
<keyword evidence="3" id="KW-0808">Transferase</keyword>
<dbReference type="PANTHER" id="PTHR13370">
    <property type="entry name" value="RNA METHYLASE-RELATED"/>
    <property type="match status" value="1"/>
</dbReference>
<dbReference type="GO" id="GO:0032259">
    <property type="term" value="P:methylation"/>
    <property type="evidence" value="ECO:0007669"/>
    <property type="project" value="UniProtKB-KW"/>
</dbReference>
<evidence type="ECO:0000259" key="6">
    <source>
        <dbReference type="Pfam" id="PF01555"/>
    </source>
</evidence>
<evidence type="ECO:0000256" key="5">
    <source>
        <dbReference type="ARBA" id="ARBA00022747"/>
    </source>
</evidence>
<dbReference type="EMBL" id="BOSE01000010">
    <property type="protein sequence ID" value="GIP18717.1"/>
    <property type="molecule type" value="Genomic_DNA"/>
</dbReference>
<reference evidence="7" key="1">
    <citation type="submission" date="2021-03" db="EMBL/GenBank/DDBJ databases">
        <title>Antimicrobial resistance genes in bacteria isolated from Japanese honey, and their potential for conferring macrolide and lincosamide resistance in the American foulbrood pathogen Paenibacillus larvae.</title>
        <authorList>
            <person name="Okamoto M."/>
            <person name="Kumagai M."/>
            <person name="Kanamori H."/>
            <person name="Takamatsu D."/>
        </authorList>
    </citation>
    <scope>NUCLEOTIDE SEQUENCE</scope>
    <source>
        <strain evidence="7">J40TS1</strain>
    </source>
</reference>
<dbReference type="AlphaFoldDB" id="A0A919YT54"/>
<proteinExistence type="inferred from homology"/>
<dbReference type="GO" id="GO:0008170">
    <property type="term" value="F:N-methyltransferase activity"/>
    <property type="evidence" value="ECO:0007669"/>
    <property type="project" value="InterPro"/>
</dbReference>
<dbReference type="Gene3D" id="3.40.50.150">
    <property type="entry name" value="Vaccinia Virus protein VP39"/>
    <property type="match status" value="1"/>
</dbReference>
<keyword evidence="5" id="KW-0680">Restriction system</keyword>
<organism evidence="7 8">
    <name type="scientific">Paenibacillus montaniterrae</name>
    <dbReference type="NCBI Taxonomy" id="429341"/>
    <lineage>
        <taxon>Bacteria</taxon>
        <taxon>Bacillati</taxon>
        <taxon>Bacillota</taxon>
        <taxon>Bacilli</taxon>
        <taxon>Bacillales</taxon>
        <taxon>Paenibacillaceae</taxon>
        <taxon>Paenibacillus</taxon>
    </lineage>
</organism>
<accession>A0A919YT54</accession>
<dbReference type="PROSITE" id="PS00092">
    <property type="entry name" value="N6_MTASE"/>
    <property type="match status" value="1"/>
</dbReference>
<dbReference type="Pfam" id="PF01555">
    <property type="entry name" value="N6_N4_Mtase"/>
    <property type="match status" value="1"/>
</dbReference>
<dbReference type="InterPro" id="IPR002295">
    <property type="entry name" value="N4/N6-MTase_EcoPI_Mod-like"/>
</dbReference>
<evidence type="ECO:0000256" key="3">
    <source>
        <dbReference type="ARBA" id="ARBA00022679"/>
    </source>
</evidence>
<dbReference type="InterPro" id="IPR029063">
    <property type="entry name" value="SAM-dependent_MTases_sf"/>
</dbReference>
<sequence>MQSVLSQLPQIIADSRELVAELLDRSKLQPFQHQLDEWMMPSNIPDSGAYSYAAAGGNSAADMQPDSQLILHGDNLLHMAALLQEDAARPSLRGKIQLIYIDPPYNSQSDYASTIKLPAGDAHAKTHQIKQLAYTDQWSEGIVSYLRMLTPRLLLMKELLHARGALYVHIDWHVGHYVKIILDEIMGMEQFRNEIVWQRDAVGKGAKKSSSQWSRELESIFVYSRSADMKFNQPYKHAEQLTHTQLKEFRYQEEDGRKFKIVTLGDYSQQTIERLRQQKLIYTTRQGTEYRKYYLDEFKLAIGSLWNDIPNLSHGRNTERLPFDTQKPERLLERVLLAGSDPGDLVADFFAGSGTLAAVAERLGRKWICADINYQAVHLTRKRLLADQQRPFAIAALKDYTRLGLLVKQPDGKQEKLCEAVFRLFDAEQREYRQPFYIGWSAKSKTLVLLLAVEHCCTQQTVDEAMRLLEQYDCTMLALLCWQVEAELGQALYRSADDRLQVLKIQDELLDQWKWKASRIKLARRKHRFFTTLPYLQVGLNCTIETQHHVQLELQLEKYDYVSREALPLEARSKPRLLEQLDRDSLSLLDYWSVEVYDEQQRLLYQWHSLDQQLVHSVQLHAETSLFIVVKAVDLLGLTSRWSCMWRPEYSESI</sequence>
<evidence type="ECO:0000256" key="4">
    <source>
        <dbReference type="ARBA" id="ARBA00022691"/>
    </source>
</evidence>
<dbReference type="RefSeq" id="WP_213519375.1">
    <property type="nucleotide sequence ID" value="NZ_BOSE01000010.1"/>
</dbReference>
<protein>
    <recommendedName>
        <fullName evidence="6">DNA methylase N-4/N-6 domain-containing protein</fullName>
    </recommendedName>
</protein>
<feature type="domain" description="DNA methylase N-4/N-6" evidence="6">
    <location>
        <begin position="96"/>
        <end position="380"/>
    </location>
</feature>
<dbReference type="PRINTS" id="PR00506">
    <property type="entry name" value="D21N6MTFRASE"/>
</dbReference>
<gene>
    <name evidence="7" type="ORF">J40TS1_43590</name>
</gene>
<keyword evidence="2" id="KW-0489">Methyltransferase</keyword>
<dbReference type="PANTHER" id="PTHR13370:SF24">
    <property type="entry name" value="TYPE III RESTRICTION-MODIFICATION ENZYME STYLTI MOD SUBUNIT"/>
    <property type="match status" value="1"/>
</dbReference>
<evidence type="ECO:0000313" key="8">
    <source>
        <dbReference type="Proteomes" id="UP000683139"/>
    </source>
</evidence>
<dbReference type="InterPro" id="IPR002941">
    <property type="entry name" value="DNA_methylase_N4/N6"/>
</dbReference>
<dbReference type="GO" id="GO:0009307">
    <property type="term" value="P:DNA restriction-modification system"/>
    <property type="evidence" value="ECO:0007669"/>
    <property type="project" value="UniProtKB-KW"/>
</dbReference>
<dbReference type="SUPFAM" id="SSF53335">
    <property type="entry name" value="S-adenosyl-L-methionine-dependent methyltransferases"/>
    <property type="match status" value="1"/>
</dbReference>
<comment type="similarity">
    <text evidence="1">Belongs to the N(4)/N(6)-methyltransferase family.</text>
</comment>
<dbReference type="Proteomes" id="UP000683139">
    <property type="component" value="Unassembled WGS sequence"/>
</dbReference>
<keyword evidence="4" id="KW-0949">S-adenosyl-L-methionine</keyword>
<keyword evidence="8" id="KW-1185">Reference proteome</keyword>
<name>A0A919YT54_9BACL</name>
<evidence type="ECO:0000313" key="7">
    <source>
        <dbReference type="EMBL" id="GIP18717.1"/>
    </source>
</evidence>
<evidence type="ECO:0000256" key="1">
    <source>
        <dbReference type="ARBA" id="ARBA00006594"/>
    </source>
</evidence>